<accession>A0ABR3J3S5</accession>
<keyword evidence="2" id="KW-1185">Reference proteome</keyword>
<evidence type="ECO:0000313" key="2">
    <source>
        <dbReference type="Proteomes" id="UP001556367"/>
    </source>
</evidence>
<dbReference type="Proteomes" id="UP001556367">
    <property type="component" value="Unassembled WGS sequence"/>
</dbReference>
<reference evidence="2" key="1">
    <citation type="submission" date="2024-06" db="EMBL/GenBank/DDBJ databases">
        <title>Multi-omics analyses provide insights into the biosynthesis of the anticancer antibiotic pleurotin in Hohenbuehelia grisea.</title>
        <authorList>
            <person name="Weaver J.A."/>
            <person name="Alberti F."/>
        </authorList>
    </citation>
    <scope>NUCLEOTIDE SEQUENCE [LARGE SCALE GENOMIC DNA]</scope>
    <source>
        <strain evidence="2">T-177</strain>
    </source>
</reference>
<sequence length="103" mass="11602">MSLCIQDARIPMQSSLLTKLTVERACCGQSRQHQSSGQDSGPVLPEEPFFLFYTPQGCSVTPSRILNFACYTFSVMRWVDSRGLSGSAMYPAPRFDSTWFQQH</sequence>
<dbReference type="EMBL" id="JASNQZ010000012">
    <property type="protein sequence ID" value="KAL0950166.1"/>
    <property type="molecule type" value="Genomic_DNA"/>
</dbReference>
<proteinExistence type="predicted"/>
<name>A0ABR3J3S5_9AGAR</name>
<comment type="caution">
    <text evidence="1">The sequence shown here is derived from an EMBL/GenBank/DDBJ whole genome shotgun (WGS) entry which is preliminary data.</text>
</comment>
<protein>
    <submittedName>
        <fullName evidence="1">Uncharacterized protein</fullName>
    </submittedName>
</protein>
<gene>
    <name evidence="1" type="ORF">HGRIS_010159</name>
</gene>
<evidence type="ECO:0000313" key="1">
    <source>
        <dbReference type="EMBL" id="KAL0950166.1"/>
    </source>
</evidence>
<organism evidence="1 2">
    <name type="scientific">Hohenbuehelia grisea</name>
    <dbReference type="NCBI Taxonomy" id="104357"/>
    <lineage>
        <taxon>Eukaryota</taxon>
        <taxon>Fungi</taxon>
        <taxon>Dikarya</taxon>
        <taxon>Basidiomycota</taxon>
        <taxon>Agaricomycotina</taxon>
        <taxon>Agaricomycetes</taxon>
        <taxon>Agaricomycetidae</taxon>
        <taxon>Agaricales</taxon>
        <taxon>Pleurotineae</taxon>
        <taxon>Pleurotaceae</taxon>
        <taxon>Hohenbuehelia</taxon>
    </lineage>
</organism>